<dbReference type="GO" id="GO:0008903">
    <property type="term" value="F:hydroxypyruvate isomerase activity"/>
    <property type="evidence" value="ECO:0007669"/>
    <property type="project" value="TreeGrafter"/>
</dbReference>
<dbReference type="OrthoDB" id="9786584at2"/>
<dbReference type="SUPFAM" id="SSF51658">
    <property type="entry name" value="Xylose isomerase-like"/>
    <property type="match status" value="1"/>
</dbReference>
<dbReference type="PANTHER" id="PTHR43489:SF6">
    <property type="entry name" value="HYDROXYPYRUVATE ISOMERASE-RELATED"/>
    <property type="match status" value="1"/>
</dbReference>
<comment type="similarity">
    <text evidence="2">Belongs to the hyi family.</text>
</comment>
<evidence type="ECO:0000256" key="1">
    <source>
        <dbReference type="ARBA" id="ARBA00023235"/>
    </source>
</evidence>
<dbReference type="Gene3D" id="3.20.20.150">
    <property type="entry name" value="Divalent-metal-dependent TIM barrel enzymes"/>
    <property type="match status" value="1"/>
</dbReference>
<protein>
    <submittedName>
        <fullName evidence="5">Isomerase</fullName>
    </submittedName>
</protein>
<dbReference type="InterPro" id="IPR036237">
    <property type="entry name" value="Xyl_isomerase-like_sf"/>
</dbReference>
<proteinExistence type="inferred from homology"/>
<comment type="caution">
    <text evidence="5">The sequence shown here is derived from an EMBL/GenBank/DDBJ whole genome shotgun (WGS) entry which is preliminary data.</text>
</comment>
<dbReference type="InterPro" id="IPR050417">
    <property type="entry name" value="Sugar_Epim/Isomerase"/>
</dbReference>
<dbReference type="PANTHER" id="PTHR43489">
    <property type="entry name" value="ISOMERASE"/>
    <property type="match status" value="1"/>
</dbReference>
<evidence type="ECO:0000259" key="4">
    <source>
        <dbReference type="Pfam" id="PF01261"/>
    </source>
</evidence>
<name>A0A2P7RAH4_9GAMM</name>
<dbReference type="EMBL" id="PXYH01000002">
    <property type="protein sequence ID" value="PSJ47221.1"/>
    <property type="molecule type" value="Genomic_DNA"/>
</dbReference>
<dbReference type="Proteomes" id="UP000242181">
    <property type="component" value="Unassembled WGS sequence"/>
</dbReference>
<evidence type="ECO:0000313" key="6">
    <source>
        <dbReference type="Proteomes" id="UP000242181"/>
    </source>
</evidence>
<dbReference type="RefSeq" id="WP_106452139.1">
    <property type="nucleotide sequence ID" value="NZ_PXYH01000002.1"/>
</dbReference>
<gene>
    <name evidence="5" type="ORF">C7I36_02405</name>
</gene>
<sequence>MLNFSAHLGFQFTEVPFAARFGAAAAAGYRAVEFPSPYEQDAGELAELLARHQLQLVQFATPMGDGKGLAALAGRKEEFREGLHQALHYARRLGCRRLHLMSGCAGPDEPADATTYLDNIRYAVAFFADQGIQSLIEVIGEASAPGYFMSRFERAEWLFDAVDSPGLGLIFDSYHASRLGGDPLALLDAWWPRLGHVQVADDPGRHEPGTGRLDFPALFALLERRGYPGWIGCEYHPHNGTEAGLGWLAAYMAGR</sequence>
<feature type="domain" description="Xylose isomerase-like TIM barrel" evidence="4">
    <location>
        <begin position="22"/>
        <end position="250"/>
    </location>
</feature>
<evidence type="ECO:0000256" key="2">
    <source>
        <dbReference type="PIRNR" id="PIRNR006241"/>
    </source>
</evidence>
<evidence type="ECO:0000313" key="5">
    <source>
        <dbReference type="EMBL" id="PSJ47221.1"/>
    </source>
</evidence>
<keyword evidence="1 2" id="KW-0413">Isomerase</keyword>
<dbReference type="PIRSF" id="PIRSF006241">
    <property type="entry name" value="HyI"/>
    <property type="match status" value="1"/>
</dbReference>
<organism evidence="5 6">
    <name type="scientific">Zobellella taiwanensis</name>
    <dbReference type="NCBI Taxonomy" id="347535"/>
    <lineage>
        <taxon>Bacteria</taxon>
        <taxon>Pseudomonadati</taxon>
        <taxon>Pseudomonadota</taxon>
        <taxon>Gammaproteobacteria</taxon>
        <taxon>Aeromonadales</taxon>
        <taxon>Aeromonadaceae</taxon>
        <taxon>Zobellella</taxon>
    </lineage>
</organism>
<feature type="active site" description="Proton donor/acceptor" evidence="3">
    <location>
        <position position="234"/>
    </location>
</feature>
<dbReference type="InterPro" id="IPR013022">
    <property type="entry name" value="Xyl_isomerase-like_TIM-brl"/>
</dbReference>
<reference evidence="5 6" key="1">
    <citation type="submission" date="2018-03" db="EMBL/GenBank/DDBJ databases">
        <title>The draft genome of Zobellella taiwanensis JCM 13381.</title>
        <authorList>
            <person name="Liu L."/>
            <person name="Li L."/>
            <person name="Wang T."/>
            <person name="Zhang X."/>
            <person name="Liang L."/>
        </authorList>
    </citation>
    <scope>NUCLEOTIDE SEQUENCE [LARGE SCALE GENOMIC DNA]</scope>
    <source>
        <strain evidence="5 6">JCM 13381</strain>
    </source>
</reference>
<feature type="active site" description="Proton donor/acceptor" evidence="3">
    <location>
        <position position="137"/>
    </location>
</feature>
<dbReference type="AlphaFoldDB" id="A0A2P7RAH4"/>
<dbReference type="Pfam" id="PF01261">
    <property type="entry name" value="AP_endonuc_2"/>
    <property type="match status" value="1"/>
</dbReference>
<dbReference type="GO" id="GO:0046487">
    <property type="term" value="P:glyoxylate metabolic process"/>
    <property type="evidence" value="ECO:0007669"/>
    <property type="project" value="TreeGrafter"/>
</dbReference>
<keyword evidence="6" id="KW-1185">Reference proteome</keyword>
<dbReference type="InterPro" id="IPR026040">
    <property type="entry name" value="HyI-like"/>
</dbReference>
<accession>A0A2P7RAH4</accession>
<evidence type="ECO:0000256" key="3">
    <source>
        <dbReference type="PIRSR" id="PIRSR006241-50"/>
    </source>
</evidence>